<dbReference type="InterPro" id="IPR029058">
    <property type="entry name" value="AB_hydrolase_fold"/>
</dbReference>
<evidence type="ECO:0000313" key="1">
    <source>
        <dbReference type="EMBL" id="RYU84356.1"/>
    </source>
</evidence>
<dbReference type="EMBL" id="SEWE01000002">
    <property type="protein sequence ID" value="RYU84356.1"/>
    <property type="molecule type" value="Genomic_DNA"/>
</dbReference>
<accession>A0A4Q5LHN5</accession>
<evidence type="ECO:0000313" key="2">
    <source>
        <dbReference type="Proteomes" id="UP000294155"/>
    </source>
</evidence>
<proteinExistence type="predicted"/>
<keyword evidence="2" id="KW-1185">Reference proteome</keyword>
<sequence>MAYPVSGQVPTGGSVTDSVRCRTHPELTYALYLPKGYASGRAWPVLYLFDPAGHGAEPVRLYQAAAEALGFILAGSNDSRNGSLQNSLEVAEIMQQDVQACFAVDGRRIYTGGFSGGSRVAATVALLSDNVVGVLGCGAGLPTLPNVPTKPPTWVYAGFAGLEDFNYAEMQELQGRWNQQQVVNTFFAFDGSHAWPPAPTMLEGLTWLELQALQAGTSTRPSTWLDSVYQRSIAAAAEQEAAGLLVAAANAYQRTSASFSGLHNVAAAQQGTARLVNSPLLAQQQAQQRTLHQLELTLQREAVRAYQQALSTRNDAAALDAAWWQQYAAQLGQLQHSAIPAEQHLGARALSSLRVQIFSRGYAALTAADYWAATTTFRLWTFVEPTAAEPYLQLATAYALSGQTSAALKTLEAAVAKGLTDRQQLEGPAAFTKLKQEKRYQKLLLHLPPAQ</sequence>
<dbReference type="SUPFAM" id="SSF53474">
    <property type="entry name" value="alpha/beta-Hydrolases"/>
    <property type="match status" value="1"/>
</dbReference>
<dbReference type="NCBIfam" id="NF047558">
    <property type="entry name" value="TPR_END_plus"/>
    <property type="match status" value="1"/>
</dbReference>
<reference evidence="1 2" key="1">
    <citation type="submission" date="2019-02" db="EMBL/GenBank/DDBJ databases">
        <title>Bacterial novel species isolated from soil.</title>
        <authorList>
            <person name="Jung H.-Y."/>
        </authorList>
    </citation>
    <scope>NUCLEOTIDE SEQUENCE [LARGE SCALE GENOMIC DNA]</scope>
    <source>
        <strain evidence="1 2">1-3-3-3</strain>
    </source>
</reference>
<dbReference type="Gene3D" id="3.40.50.1820">
    <property type="entry name" value="alpha/beta hydrolase"/>
    <property type="match status" value="1"/>
</dbReference>
<organism evidence="1 2">
    <name type="scientific">Hymenobacter persicinus</name>
    <dbReference type="NCBI Taxonomy" id="2025506"/>
    <lineage>
        <taxon>Bacteria</taxon>
        <taxon>Pseudomonadati</taxon>
        <taxon>Bacteroidota</taxon>
        <taxon>Cytophagia</taxon>
        <taxon>Cytophagales</taxon>
        <taxon>Hymenobacteraceae</taxon>
        <taxon>Hymenobacter</taxon>
    </lineage>
</organism>
<dbReference type="Proteomes" id="UP000294155">
    <property type="component" value="Unassembled WGS sequence"/>
</dbReference>
<dbReference type="AlphaFoldDB" id="A0A4Q5LHN5"/>
<dbReference type="InterPro" id="IPR011990">
    <property type="entry name" value="TPR-like_helical_dom_sf"/>
</dbReference>
<name>A0A4Q5LHN5_9BACT</name>
<dbReference type="RefSeq" id="WP_129919323.1">
    <property type="nucleotide sequence ID" value="NZ_SEWE01000002.1"/>
</dbReference>
<evidence type="ECO:0008006" key="3">
    <source>
        <dbReference type="Google" id="ProtNLM"/>
    </source>
</evidence>
<protein>
    <recommendedName>
        <fullName evidence="3">Alpha/beta hydrolase</fullName>
    </recommendedName>
</protein>
<comment type="caution">
    <text evidence="1">The sequence shown here is derived from an EMBL/GenBank/DDBJ whole genome shotgun (WGS) entry which is preliminary data.</text>
</comment>
<dbReference type="SUPFAM" id="SSF48452">
    <property type="entry name" value="TPR-like"/>
    <property type="match status" value="1"/>
</dbReference>
<gene>
    <name evidence="1" type="ORF">EWM57_01300</name>
</gene>
<dbReference type="OrthoDB" id="9795555at2"/>